<dbReference type="SUPFAM" id="SSF51445">
    <property type="entry name" value="(Trans)glycosidases"/>
    <property type="match status" value="1"/>
</dbReference>
<dbReference type="Proteomes" id="UP001529510">
    <property type="component" value="Unassembled WGS sequence"/>
</dbReference>
<name>A0ABD0Q9U1_CIRMR</name>
<keyword evidence="2" id="KW-1185">Reference proteome</keyword>
<reference evidence="1 2" key="1">
    <citation type="submission" date="2024-05" db="EMBL/GenBank/DDBJ databases">
        <title>Genome sequencing and assembly of Indian major carp, Cirrhinus mrigala (Hamilton, 1822).</title>
        <authorList>
            <person name="Mohindra V."/>
            <person name="Chowdhury L.M."/>
            <person name="Lal K."/>
            <person name="Jena J.K."/>
        </authorList>
    </citation>
    <scope>NUCLEOTIDE SEQUENCE [LARGE SCALE GENOMIC DNA]</scope>
    <source>
        <strain evidence="1">CM1030</strain>
        <tissue evidence="1">Blood</tissue>
    </source>
</reference>
<gene>
    <name evidence="1" type="ORF">M9458_022215</name>
</gene>
<dbReference type="AlphaFoldDB" id="A0ABD0Q9U1"/>
<sequence length="99" mass="10785">YTLDGVNLKGYFAYAFSDQRDPGFGMYGHVQEEVILKSSLGHYKNIIQHNGFPAPGTAQQQCPHAPVHGSGRYVLTKQPVVGFLSLCALLSTTESRGTN</sequence>
<accession>A0ABD0Q9U1</accession>
<feature type="non-terminal residue" evidence="1">
    <location>
        <position position="1"/>
    </location>
</feature>
<evidence type="ECO:0000313" key="1">
    <source>
        <dbReference type="EMBL" id="KAL0182840.1"/>
    </source>
</evidence>
<organism evidence="1 2">
    <name type="scientific">Cirrhinus mrigala</name>
    <name type="common">Mrigala</name>
    <dbReference type="NCBI Taxonomy" id="683832"/>
    <lineage>
        <taxon>Eukaryota</taxon>
        <taxon>Metazoa</taxon>
        <taxon>Chordata</taxon>
        <taxon>Craniata</taxon>
        <taxon>Vertebrata</taxon>
        <taxon>Euteleostomi</taxon>
        <taxon>Actinopterygii</taxon>
        <taxon>Neopterygii</taxon>
        <taxon>Teleostei</taxon>
        <taxon>Ostariophysi</taxon>
        <taxon>Cypriniformes</taxon>
        <taxon>Cyprinidae</taxon>
        <taxon>Labeoninae</taxon>
        <taxon>Labeonini</taxon>
        <taxon>Cirrhinus</taxon>
    </lineage>
</organism>
<proteinExistence type="predicted"/>
<evidence type="ECO:0000313" key="2">
    <source>
        <dbReference type="Proteomes" id="UP001529510"/>
    </source>
</evidence>
<protein>
    <submittedName>
        <fullName evidence="1">Uncharacterized protein</fullName>
    </submittedName>
</protein>
<dbReference type="EMBL" id="JAMKFB020000010">
    <property type="protein sequence ID" value="KAL0182840.1"/>
    <property type="molecule type" value="Genomic_DNA"/>
</dbReference>
<dbReference type="InterPro" id="IPR017853">
    <property type="entry name" value="GH"/>
</dbReference>
<comment type="caution">
    <text evidence="1">The sequence shown here is derived from an EMBL/GenBank/DDBJ whole genome shotgun (WGS) entry which is preliminary data.</text>
</comment>